<gene>
    <name evidence="2" type="ORF">AUO94_13380</name>
</gene>
<dbReference type="EMBL" id="CP013661">
    <property type="protein sequence ID" value="ALS80347.1"/>
    <property type="molecule type" value="Genomic_DNA"/>
</dbReference>
<dbReference type="Proteomes" id="UP000065533">
    <property type="component" value="Chromosome"/>
</dbReference>
<dbReference type="PANTHER" id="PTHR43841:SF3">
    <property type="entry name" value="(3R)-HYDROXYACYL-ACP DEHYDRATASE SUBUNIT HADB"/>
    <property type="match status" value="1"/>
</dbReference>
<evidence type="ECO:0000313" key="3">
    <source>
        <dbReference type="Proteomes" id="UP000065533"/>
    </source>
</evidence>
<dbReference type="PRINTS" id="PR01483">
    <property type="entry name" value="FASYNTHASE"/>
</dbReference>
<dbReference type="InterPro" id="IPR003965">
    <property type="entry name" value="Fatty_acid_synthase"/>
</dbReference>
<organism evidence="2 3">
    <name type="scientific">Planococcus kocurii</name>
    <dbReference type="NCBI Taxonomy" id="1374"/>
    <lineage>
        <taxon>Bacteria</taxon>
        <taxon>Bacillati</taxon>
        <taxon>Bacillota</taxon>
        <taxon>Bacilli</taxon>
        <taxon>Bacillales</taxon>
        <taxon>Caryophanaceae</taxon>
        <taxon>Planococcus</taxon>
    </lineage>
</organism>
<dbReference type="Pfam" id="PF01575">
    <property type="entry name" value="MaoC_dehydratas"/>
    <property type="match status" value="1"/>
</dbReference>
<dbReference type="PANTHER" id="PTHR43841">
    <property type="entry name" value="3-HYDROXYACYL-THIOESTER DEHYDRATASE HTDX-RELATED"/>
    <property type="match status" value="1"/>
</dbReference>
<dbReference type="Gene3D" id="3.10.129.10">
    <property type="entry name" value="Hotdog Thioesterase"/>
    <property type="match status" value="1"/>
</dbReference>
<evidence type="ECO:0000313" key="2">
    <source>
        <dbReference type="EMBL" id="ALS80347.1"/>
    </source>
</evidence>
<proteinExistence type="predicted"/>
<sequence>MSFSELQSNISLPSFTKPAVSKEQLVQYAQASGDLNPLHTDDNFAKSIGLDGVIAHGMLIMGFLGQYVQEIAGTESVVHQFNMRFGAMTKPGDVITCGGFVKQLMEIDGQPAVALELFAEKAPGERVGTGSAVLVCSNPLN</sequence>
<evidence type="ECO:0000259" key="1">
    <source>
        <dbReference type="Pfam" id="PF01575"/>
    </source>
</evidence>
<accession>A0ABM5X155</accession>
<protein>
    <submittedName>
        <fullName evidence="2">Dehydratase</fullName>
    </submittedName>
</protein>
<dbReference type="SUPFAM" id="SSF54637">
    <property type="entry name" value="Thioesterase/thiol ester dehydrase-isomerase"/>
    <property type="match status" value="1"/>
</dbReference>
<feature type="domain" description="MaoC-like" evidence="1">
    <location>
        <begin position="19"/>
        <end position="97"/>
    </location>
</feature>
<dbReference type="InterPro" id="IPR029069">
    <property type="entry name" value="HotDog_dom_sf"/>
</dbReference>
<reference evidence="2" key="1">
    <citation type="submission" date="2016-01" db="EMBL/GenBank/DDBJ databases">
        <title>Complete genome of Planococcus kocurri type strain.</title>
        <authorList>
            <person name="See-Too W.S."/>
        </authorList>
    </citation>
    <scope>NUCLEOTIDE SEQUENCE [LARGE SCALE GENOMIC DNA]</scope>
    <source>
        <strain evidence="2">ATCC 43650</strain>
    </source>
</reference>
<keyword evidence="3" id="KW-1185">Reference proteome</keyword>
<dbReference type="InterPro" id="IPR002539">
    <property type="entry name" value="MaoC-like_dom"/>
</dbReference>
<name>A0ABM5X155_9BACL</name>